<feature type="region of interest" description="Disordered" evidence="1">
    <location>
        <begin position="51"/>
        <end position="82"/>
    </location>
</feature>
<evidence type="ECO:0000259" key="3">
    <source>
        <dbReference type="Pfam" id="PF13731"/>
    </source>
</evidence>
<feature type="compositionally biased region" description="Low complexity" evidence="1">
    <location>
        <begin position="51"/>
        <end position="71"/>
    </location>
</feature>
<dbReference type="EMBL" id="JBEGDG010000022">
    <property type="protein sequence ID" value="MEQ6357165.1"/>
    <property type="molecule type" value="Genomic_DNA"/>
</dbReference>
<reference evidence="4 5" key="1">
    <citation type="submission" date="2024-06" db="EMBL/GenBank/DDBJ databases">
        <title>Lysinibacillus zambalefons sp. nov., a Novel Firmicute Isolated from the Poon Bato Zambales Hyperalkaline Spring.</title>
        <authorList>
            <person name="Aja J.A."/>
            <person name="Lazaro J.E.H."/>
            <person name="Llorin L.D."/>
            <person name="Lim K.R."/>
            <person name="Teodosio J."/>
            <person name="Dalisay D.S."/>
        </authorList>
    </citation>
    <scope>NUCLEOTIDE SEQUENCE [LARGE SCALE GENOMIC DNA]</scope>
    <source>
        <strain evidence="4 5">M3</strain>
    </source>
</reference>
<organism evidence="4 5">
    <name type="scientific">Lysinibacillus zambalensis</name>
    <dbReference type="NCBI Taxonomy" id="3160866"/>
    <lineage>
        <taxon>Bacteria</taxon>
        <taxon>Bacillati</taxon>
        <taxon>Bacillota</taxon>
        <taxon>Bacilli</taxon>
        <taxon>Bacillales</taxon>
        <taxon>Bacillaceae</taxon>
        <taxon>Lysinibacillus</taxon>
    </lineage>
</organism>
<keyword evidence="2" id="KW-0732">Signal</keyword>
<feature type="domain" description="WxL" evidence="3">
    <location>
        <begin position="33"/>
        <end position="246"/>
    </location>
</feature>
<dbReference type="Proteomes" id="UP001478862">
    <property type="component" value="Unassembled WGS sequence"/>
</dbReference>
<comment type="caution">
    <text evidence="4">The sequence shown here is derived from an EMBL/GenBank/DDBJ whole genome shotgun (WGS) entry which is preliminary data.</text>
</comment>
<evidence type="ECO:0000313" key="5">
    <source>
        <dbReference type="Proteomes" id="UP001478862"/>
    </source>
</evidence>
<protein>
    <submittedName>
        <fullName evidence="4">WxL domain-containing protein</fullName>
    </submittedName>
</protein>
<name>A0ABV1MXC9_9BACI</name>
<gene>
    <name evidence="4" type="ORF">ABNX05_21270</name>
</gene>
<feature type="chain" id="PRO_5046946948" evidence="2">
    <location>
        <begin position="31"/>
        <end position="257"/>
    </location>
</feature>
<evidence type="ECO:0000256" key="1">
    <source>
        <dbReference type="SAM" id="MobiDB-lite"/>
    </source>
</evidence>
<dbReference type="InterPro" id="IPR027994">
    <property type="entry name" value="WxL_dom"/>
</dbReference>
<sequence length="257" mass="26886">MKINKNLKTLGVATTMLTCFVLGGSVTSYAADGGEYQSNAIIEFEAATDIITPPVDPTDPGTPVDPVDPTDPNGPKPGTPGPLSIDYASSLDFGKQKITSTNQVYKAKAQKFKKRGDGPNYVQVTDNRGTEKGWSLQVKQNGQFKSASGNVLTGAEITFNNGSVNTASASPKPSIAKSTFSLKPDGTGVAENIMAAKAGEGSGTYVLAFGDDNTAADSIELSIPGATTKYAEKYSTTLTWTLADVPEEDGEKEQGNE</sequence>
<feature type="signal peptide" evidence="2">
    <location>
        <begin position="1"/>
        <end position="30"/>
    </location>
</feature>
<dbReference type="RefSeq" id="WP_349661541.1">
    <property type="nucleotide sequence ID" value="NZ_JBEGDG010000022.1"/>
</dbReference>
<evidence type="ECO:0000313" key="4">
    <source>
        <dbReference type="EMBL" id="MEQ6357165.1"/>
    </source>
</evidence>
<accession>A0ABV1MXC9</accession>
<evidence type="ECO:0000256" key="2">
    <source>
        <dbReference type="SAM" id="SignalP"/>
    </source>
</evidence>
<proteinExistence type="predicted"/>
<dbReference type="Pfam" id="PF13731">
    <property type="entry name" value="WxL"/>
    <property type="match status" value="1"/>
</dbReference>
<keyword evidence="5" id="KW-1185">Reference proteome</keyword>